<dbReference type="Gene3D" id="4.10.400.10">
    <property type="entry name" value="Low-density Lipoprotein Receptor"/>
    <property type="match status" value="3"/>
</dbReference>
<dbReference type="InterPro" id="IPR036055">
    <property type="entry name" value="LDL_receptor-like_sf"/>
</dbReference>
<evidence type="ECO:0000256" key="1">
    <source>
        <dbReference type="ARBA" id="ARBA00022670"/>
    </source>
</evidence>
<dbReference type="PROSITE" id="PS01209">
    <property type="entry name" value="LDLRA_1"/>
    <property type="match status" value="2"/>
</dbReference>
<feature type="disulfide bond" evidence="5">
    <location>
        <begin position="54"/>
        <end position="69"/>
    </location>
</feature>
<feature type="disulfide bond" evidence="5">
    <location>
        <begin position="42"/>
        <end position="60"/>
    </location>
</feature>
<dbReference type="InterPro" id="IPR001254">
    <property type="entry name" value="Trypsin_dom"/>
</dbReference>
<evidence type="ECO:0000256" key="3">
    <source>
        <dbReference type="ARBA" id="ARBA00022825"/>
    </source>
</evidence>
<protein>
    <recommendedName>
        <fullName evidence="6">Peptidase S1 domain-containing protein</fullName>
    </recommendedName>
</protein>
<dbReference type="InterPro" id="IPR002172">
    <property type="entry name" value="LDrepeatLR_classA_rpt"/>
</dbReference>
<keyword evidence="8" id="KW-1185">Reference proteome</keyword>
<dbReference type="InterPro" id="IPR009003">
    <property type="entry name" value="Peptidase_S1_PA"/>
</dbReference>
<feature type="disulfide bond" evidence="5">
    <location>
        <begin position="77"/>
        <end position="89"/>
    </location>
</feature>
<feature type="non-terminal residue" evidence="7">
    <location>
        <position position="1"/>
    </location>
</feature>
<feature type="domain" description="Peptidase S1" evidence="6">
    <location>
        <begin position="125"/>
        <end position="282"/>
    </location>
</feature>
<dbReference type="InterPro" id="IPR043504">
    <property type="entry name" value="Peptidase_S1_PA_chymotrypsin"/>
</dbReference>
<keyword evidence="2" id="KW-0378">Hydrolase</keyword>
<dbReference type="Gene3D" id="2.40.10.10">
    <property type="entry name" value="Trypsin-like serine proteases"/>
    <property type="match status" value="1"/>
</dbReference>
<dbReference type="SMART" id="SM00192">
    <property type="entry name" value="LDLa"/>
    <property type="match status" value="3"/>
</dbReference>
<comment type="caution">
    <text evidence="5">Lacks conserved residue(s) required for the propagation of feature annotation.</text>
</comment>
<evidence type="ECO:0000313" key="7">
    <source>
        <dbReference type="EMBL" id="CAI9587222.1"/>
    </source>
</evidence>
<keyword evidence="3" id="KW-0720">Serine protease</keyword>
<gene>
    <name evidence="7" type="ORF">SPARVUS_LOCUS10530640</name>
</gene>
<comment type="caution">
    <text evidence="7">The sequence shown here is derived from an EMBL/GenBank/DDBJ whole genome shotgun (WGS) entry which is preliminary data.</text>
</comment>
<evidence type="ECO:0000313" key="8">
    <source>
        <dbReference type="Proteomes" id="UP001162483"/>
    </source>
</evidence>
<accession>A0ABN9EST0</accession>
<dbReference type="SUPFAM" id="SSF57424">
    <property type="entry name" value="LDL receptor-like module"/>
    <property type="match status" value="2"/>
</dbReference>
<dbReference type="InterPro" id="IPR023415">
    <property type="entry name" value="LDLR_class-A_CS"/>
</dbReference>
<dbReference type="SUPFAM" id="SSF50494">
    <property type="entry name" value="Trypsin-like serine proteases"/>
    <property type="match status" value="1"/>
</dbReference>
<proteinExistence type="predicted"/>
<evidence type="ECO:0000259" key="6">
    <source>
        <dbReference type="PROSITE" id="PS50240"/>
    </source>
</evidence>
<feature type="disulfide bond" evidence="5">
    <location>
        <begin position="18"/>
        <end position="33"/>
    </location>
</feature>
<sequence length="282" mass="31075">KQFRCKSSQYCKPRFFLCDGVNDCGDNSDEQDCKCPDKFLKCRNGKCIPEAQKCDNTDNCGDGTDESDCGLAQATSCTTYTYKCKNDQCINKLNPECDGVSDCTDGSDETMCDCGKRPYSRKTRIVGGVNADVGEWPWQVSLQTKKDGHTCGASLVSPTMLLSAAHCFQDSNSVRYSDPSVWTAYLGLHDQSTKTSSKDVVMRKIKRVVANRGFNDFTYDNDIAMLELESPVTYTDFIQPICIPESTHVFPVGKSIWVTGWGALSEGGTGATVLQKAEIRII</sequence>
<dbReference type="PANTHER" id="PTHR24252">
    <property type="entry name" value="ACROSIN-RELATED"/>
    <property type="match status" value="1"/>
</dbReference>
<dbReference type="Pfam" id="PF00057">
    <property type="entry name" value="Ldl_recept_a"/>
    <property type="match status" value="3"/>
</dbReference>
<dbReference type="EMBL" id="CATNWA010015827">
    <property type="protein sequence ID" value="CAI9587222.1"/>
    <property type="molecule type" value="Genomic_DNA"/>
</dbReference>
<feature type="disulfide bond" evidence="5">
    <location>
        <begin position="35"/>
        <end position="47"/>
    </location>
</feature>
<evidence type="ECO:0000256" key="5">
    <source>
        <dbReference type="PROSITE-ProRule" id="PRU00124"/>
    </source>
</evidence>
<feature type="non-terminal residue" evidence="7">
    <location>
        <position position="282"/>
    </location>
</feature>
<name>A0ABN9EST0_9NEOB</name>
<reference evidence="7" key="1">
    <citation type="submission" date="2023-05" db="EMBL/GenBank/DDBJ databases">
        <authorList>
            <person name="Stuckert A."/>
        </authorList>
    </citation>
    <scope>NUCLEOTIDE SEQUENCE</scope>
</reference>
<evidence type="ECO:0000256" key="2">
    <source>
        <dbReference type="ARBA" id="ARBA00022801"/>
    </source>
</evidence>
<dbReference type="PRINTS" id="PR00261">
    <property type="entry name" value="LDLRECEPTOR"/>
</dbReference>
<dbReference type="PROSITE" id="PS50240">
    <property type="entry name" value="TRYPSIN_DOM"/>
    <property type="match status" value="1"/>
</dbReference>
<keyword evidence="1" id="KW-0645">Protease</keyword>
<dbReference type="CDD" id="cd00190">
    <property type="entry name" value="Tryp_SPc"/>
    <property type="match status" value="1"/>
</dbReference>
<dbReference type="InterPro" id="IPR018114">
    <property type="entry name" value="TRYPSIN_HIS"/>
</dbReference>
<dbReference type="Pfam" id="PF00089">
    <property type="entry name" value="Trypsin"/>
    <property type="match status" value="1"/>
</dbReference>
<dbReference type="PROSITE" id="PS00134">
    <property type="entry name" value="TRYPSIN_HIS"/>
    <property type="match status" value="1"/>
</dbReference>
<keyword evidence="4 5" id="KW-1015">Disulfide bond</keyword>
<dbReference type="PANTHER" id="PTHR24252:SF17">
    <property type="entry name" value="SUPPRESSOR OF TUMORIGENICITY 14 PROTEIN HOMOLOG-RELATED"/>
    <property type="match status" value="1"/>
</dbReference>
<dbReference type="Proteomes" id="UP001162483">
    <property type="component" value="Unassembled WGS sequence"/>
</dbReference>
<dbReference type="CDD" id="cd00112">
    <property type="entry name" value="LDLa"/>
    <property type="match status" value="3"/>
</dbReference>
<organism evidence="7 8">
    <name type="scientific">Staurois parvus</name>
    <dbReference type="NCBI Taxonomy" id="386267"/>
    <lineage>
        <taxon>Eukaryota</taxon>
        <taxon>Metazoa</taxon>
        <taxon>Chordata</taxon>
        <taxon>Craniata</taxon>
        <taxon>Vertebrata</taxon>
        <taxon>Euteleostomi</taxon>
        <taxon>Amphibia</taxon>
        <taxon>Batrachia</taxon>
        <taxon>Anura</taxon>
        <taxon>Neobatrachia</taxon>
        <taxon>Ranoidea</taxon>
        <taxon>Ranidae</taxon>
        <taxon>Staurois</taxon>
    </lineage>
</organism>
<dbReference type="PROSITE" id="PS50068">
    <property type="entry name" value="LDLRA_2"/>
    <property type="match status" value="3"/>
</dbReference>
<dbReference type="SMART" id="SM00020">
    <property type="entry name" value="Tryp_SPc"/>
    <property type="match status" value="1"/>
</dbReference>
<evidence type="ECO:0000256" key="4">
    <source>
        <dbReference type="ARBA" id="ARBA00023157"/>
    </source>
</evidence>
<feature type="disulfide bond" evidence="5">
    <location>
        <begin position="97"/>
        <end position="112"/>
    </location>
</feature>